<dbReference type="RefSeq" id="WP_311193881.1">
    <property type="nucleotide sequence ID" value="NZ_CP115542.1"/>
</dbReference>
<feature type="transmembrane region" description="Helical" evidence="1">
    <location>
        <begin position="51"/>
        <end position="69"/>
    </location>
</feature>
<dbReference type="Proteomes" id="UP001302072">
    <property type="component" value="Plasmid pST01"/>
</dbReference>
<reference evidence="2 3" key="1">
    <citation type="submission" date="2022-12" db="EMBL/GenBank/DDBJ databases">
        <title>Two new species, Stenotrophomonas aracearum and Stenotrophomonas oahuensis, isolated from Anthurium (Araceae family) in Hawaii.</title>
        <authorList>
            <person name="Chunag S.C."/>
            <person name="Dobhal S."/>
            <person name="Alvarez A."/>
            <person name="Arif M."/>
        </authorList>
    </citation>
    <scope>NUCLEOTIDE SEQUENCE [LARGE SCALE GENOMIC DNA]</scope>
    <source>
        <strain evidence="2 3">A5586</strain>
        <plasmid evidence="2 3">pST01</plasmid>
    </source>
</reference>
<keyword evidence="1" id="KW-0812">Transmembrane</keyword>
<name>A0ABY9YUV7_9GAMM</name>
<dbReference type="EMBL" id="CP115542">
    <property type="protein sequence ID" value="WNH54804.1"/>
    <property type="molecule type" value="Genomic_DNA"/>
</dbReference>
<keyword evidence="3" id="KW-1185">Reference proteome</keyword>
<keyword evidence="1" id="KW-1133">Transmembrane helix</keyword>
<evidence type="ECO:0000313" key="2">
    <source>
        <dbReference type="EMBL" id="WNH54804.1"/>
    </source>
</evidence>
<protein>
    <recommendedName>
        <fullName evidence="4">DUF3955 domain-containing protein</fullName>
    </recommendedName>
</protein>
<geneLocation type="plasmid" evidence="2 3">
    <name>pST01</name>
</geneLocation>
<evidence type="ECO:0000313" key="3">
    <source>
        <dbReference type="Proteomes" id="UP001302072"/>
    </source>
</evidence>
<keyword evidence="2" id="KW-0614">Plasmid</keyword>
<evidence type="ECO:0008006" key="4">
    <source>
        <dbReference type="Google" id="ProtNLM"/>
    </source>
</evidence>
<evidence type="ECO:0000256" key="1">
    <source>
        <dbReference type="SAM" id="Phobius"/>
    </source>
</evidence>
<feature type="transmembrane region" description="Helical" evidence="1">
    <location>
        <begin position="7"/>
        <end position="31"/>
    </location>
</feature>
<keyword evidence="1" id="KW-0472">Membrane</keyword>
<sequence length="77" mass="8269">MKNTTKLAIVAHSPQLLFATALIVGAVYGLATFTPSPPELPYVTFTDTFGIPIYVVGIASGVFFLLRAIRGIRAMIK</sequence>
<gene>
    <name evidence="2" type="ORF">PDM29_20890</name>
</gene>
<organism evidence="2 3">
    <name type="scientific">Stenotrophomonas oahuensis</name>
    <dbReference type="NCBI Taxonomy" id="3003271"/>
    <lineage>
        <taxon>Bacteria</taxon>
        <taxon>Pseudomonadati</taxon>
        <taxon>Pseudomonadota</taxon>
        <taxon>Gammaproteobacteria</taxon>
        <taxon>Lysobacterales</taxon>
        <taxon>Lysobacteraceae</taxon>
        <taxon>Stenotrophomonas</taxon>
    </lineage>
</organism>
<accession>A0ABY9YUV7</accession>
<proteinExistence type="predicted"/>